<evidence type="ECO:0000313" key="4">
    <source>
        <dbReference type="EMBL" id="CAF1148197.1"/>
    </source>
</evidence>
<keyword evidence="1" id="KW-0808">Transferase</keyword>
<sequence length="461" mass="51580">MSSKSGSKQRILGTAENALIETSRQHQGHMKVGEVLHLQGPYISLDMLIAAINRLQRRHPFLRSRLENNSTKPGTYLLAEDDTFNPKILTFARKHEDRLNFSLQEWQNREKEPAVIGQGLVEFWLLQDPEDHDNENTFTEIVIIGEHSICDGISLSTLAHELLLSLSQGDTDMFANSLACPITMEDAVRRSLSAWNRIATFSKFLLAMIRWSVANNRRVARLPLGTVDFPLDDMAKNSFTGLFYGRLDKEQTQTLMEKCRRENVTVTSAVSSAILCSTSMLLPNEDAQLTQLVMAIAADTRRRCIPSVSNNDLSYQVSGTMAFALPTNNTPVTSEGMWQLARVFGNHVKTSVDAGQTLALAMIMGKLYQKNLGSVTLRRAPTCGISNWGLLPFHEQYGKWQLHEMIPIGNMVRMPMPFFLVQTVNGKLTICCNGSVPVVPLNTLESLCNGTIDNLRQMIEH</sequence>
<dbReference type="EMBL" id="CAJNOJ010000118">
    <property type="protein sequence ID" value="CAF1148197.1"/>
    <property type="molecule type" value="Genomic_DNA"/>
</dbReference>
<reference evidence="4" key="1">
    <citation type="submission" date="2021-02" db="EMBL/GenBank/DDBJ databases">
        <authorList>
            <person name="Nowell W R."/>
        </authorList>
    </citation>
    <scope>NUCLEOTIDE SEQUENCE</scope>
</reference>
<dbReference type="InterPro" id="IPR052058">
    <property type="entry name" value="Alcohol_O-acetyltransferase"/>
</dbReference>
<dbReference type="SUPFAM" id="SSF52777">
    <property type="entry name" value="CoA-dependent acyltransferases"/>
    <property type="match status" value="2"/>
</dbReference>
<dbReference type="OrthoDB" id="69784at2759"/>
<name>A0A814SHH2_ADIRI</name>
<dbReference type="InterPro" id="IPR023213">
    <property type="entry name" value="CAT-like_dom_sf"/>
</dbReference>
<protein>
    <recommendedName>
        <fullName evidence="3">Phthiocerol/phthiodiolone dimycocerosyl transferase C-terminal domain-containing protein</fullName>
    </recommendedName>
</protein>
<dbReference type="AlphaFoldDB" id="A0A814SHH2"/>
<evidence type="ECO:0000256" key="2">
    <source>
        <dbReference type="ARBA" id="ARBA00023315"/>
    </source>
</evidence>
<comment type="caution">
    <text evidence="4">The sequence shown here is derived from an EMBL/GenBank/DDBJ whole genome shotgun (WGS) entry which is preliminary data.</text>
</comment>
<dbReference type="Gene3D" id="3.30.559.30">
    <property type="entry name" value="Nonribosomal peptide synthetase, condensation domain"/>
    <property type="match status" value="1"/>
</dbReference>
<accession>A0A814SHH2</accession>
<gene>
    <name evidence="4" type="ORF">EDS130_LOCUS22460</name>
</gene>
<organism evidence="4 5">
    <name type="scientific">Adineta ricciae</name>
    <name type="common">Rotifer</name>
    <dbReference type="NCBI Taxonomy" id="249248"/>
    <lineage>
        <taxon>Eukaryota</taxon>
        <taxon>Metazoa</taxon>
        <taxon>Spiralia</taxon>
        <taxon>Gnathifera</taxon>
        <taxon>Rotifera</taxon>
        <taxon>Eurotatoria</taxon>
        <taxon>Bdelloidea</taxon>
        <taxon>Adinetida</taxon>
        <taxon>Adinetidae</taxon>
        <taxon>Adineta</taxon>
    </lineage>
</organism>
<evidence type="ECO:0000259" key="3">
    <source>
        <dbReference type="Pfam" id="PF16911"/>
    </source>
</evidence>
<evidence type="ECO:0000256" key="1">
    <source>
        <dbReference type="ARBA" id="ARBA00022679"/>
    </source>
</evidence>
<dbReference type="GO" id="GO:0016746">
    <property type="term" value="F:acyltransferase activity"/>
    <property type="evidence" value="ECO:0007669"/>
    <property type="project" value="UniProtKB-KW"/>
</dbReference>
<dbReference type="InterPro" id="IPR031641">
    <property type="entry name" value="PapA_C"/>
</dbReference>
<dbReference type="PANTHER" id="PTHR28037">
    <property type="entry name" value="ALCOHOL O-ACETYLTRANSFERASE 1-RELATED"/>
    <property type="match status" value="1"/>
</dbReference>
<feature type="domain" description="Phthiocerol/phthiodiolone dimycocerosyl transferase C-terminal" evidence="3">
    <location>
        <begin position="246"/>
        <end position="430"/>
    </location>
</feature>
<dbReference type="Proteomes" id="UP000663852">
    <property type="component" value="Unassembled WGS sequence"/>
</dbReference>
<dbReference type="PANTHER" id="PTHR28037:SF1">
    <property type="entry name" value="ALCOHOL O-ACETYLTRANSFERASE 1-RELATED"/>
    <property type="match status" value="1"/>
</dbReference>
<dbReference type="Gene3D" id="3.30.559.10">
    <property type="entry name" value="Chloramphenicol acetyltransferase-like domain"/>
    <property type="match status" value="1"/>
</dbReference>
<keyword evidence="2" id="KW-0012">Acyltransferase</keyword>
<evidence type="ECO:0000313" key="5">
    <source>
        <dbReference type="Proteomes" id="UP000663852"/>
    </source>
</evidence>
<dbReference type="Pfam" id="PF16911">
    <property type="entry name" value="PapA_C"/>
    <property type="match status" value="1"/>
</dbReference>
<proteinExistence type="predicted"/>